<protein>
    <submittedName>
        <fullName evidence="1">Uncharacterized protein</fullName>
    </submittedName>
</protein>
<dbReference type="RefSeq" id="YP_009803184.1">
    <property type="nucleotide sequence ID" value="NC_047992.1"/>
</dbReference>
<organism evidence="1 2">
    <name type="scientific">Microbacterium phage Zeta1847</name>
    <dbReference type="NCBI Taxonomy" id="2201444"/>
    <lineage>
        <taxon>Viruses</taxon>
        <taxon>Duplodnaviria</taxon>
        <taxon>Heunggongvirae</taxon>
        <taxon>Uroviricota</taxon>
        <taxon>Caudoviricetes</taxon>
        <taxon>Casidaviridae</taxon>
        <taxon>Zetavirus</taxon>
        <taxon>Zetavirus zeta1847</taxon>
    </lineage>
</organism>
<accession>A0A2Z4Q9W5</accession>
<dbReference type="KEGG" id="vg:54993744"/>
<proteinExistence type="predicted"/>
<keyword evidence="2" id="KW-1185">Reference proteome</keyword>
<dbReference type="GeneID" id="54993744"/>
<dbReference type="Proteomes" id="UP000251243">
    <property type="component" value="Segment"/>
</dbReference>
<reference evidence="2" key="1">
    <citation type="submission" date="2018-04" db="EMBL/GenBank/DDBJ databases">
        <authorList>
            <person name="Go L.Y."/>
            <person name="Mitchell J.A."/>
        </authorList>
    </citation>
    <scope>NUCLEOTIDE SEQUENCE [LARGE SCALE GENOMIC DNA]</scope>
</reference>
<gene>
    <name evidence="1" type="primary">61</name>
    <name evidence="1" type="ORF">SEA_ZETA1847_61</name>
</gene>
<sequence>MRECLHACMMGHMTNTTRPAAPLATLVAEVKAAEEALATIAADRDAYTGQPAFKAARAAEAYALLNSARAELVRRGLDDEGRPAADPFADFELELAEAVAA</sequence>
<name>A0A2Z4Q9W5_9CAUD</name>
<evidence type="ECO:0000313" key="2">
    <source>
        <dbReference type="Proteomes" id="UP000251243"/>
    </source>
</evidence>
<evidence type="ECO:0000313" key="1">
    <source>
        <dbReference type="EMBL" id="AWY06695.1"/>
    </source>
</evidence>
<dbReference type="EMBL" id="MH271320">
    <property type="protein sequence ID" value="AWY06695.1"/>
    <property type="molecule type" value="Genomic_DNA"/>
</dbReference>